<dbReference type="SUPFAM" id="SSF47384">
    <property type="entry name" value="Homodimeric domain of signal transducing histidine kinase"/>
    <property type="match status" value="1"/>
</dbReference>
<keyword evidence="8" id="KW-0547">Nucleotide-binding</keyword>
<keyword evidence="11 14" id="KW-1133">Transmembrane helix</keyword>
<evidence type="ECO:0000256" key="12">
    <source>
        <dbReference type="ARBA" id="ARBA00023012"/>
    </source>
</evidence>
<dbReference type="CDD" id="cd00075">
    <property type="entry name" value="HATPase"/>
    <property type="match status" value="1"/>
</dbReference>
<dbReference type="PANTHER" id="PTHR45528:SF1">
    <property type="entry name" value="SENSOR HISTIDINE KINASE CPXA"/>
    <property type="match status" value="1"/>
</dbReference>
<dbReference type="InterPro" id="IPR003594">
    <property type="entry name" value="HATPase_dom"/>
</dbReference>
<dbReference type="RefSeq" id="WP_066154695.1">
    <property type="nucleotide sequence ID" value="NZ_CP020814.1"/>
</dbReference>
<dbReference type="InterPro" id="IPR050398">
    <property type="entry name" value="HssS/ArlS-like"/>
</dbReference>
<evidence type="ECO:0000313" key="17">
    <source>
        <dbReference type="EMBL" id="ARK32674.1"/>
    </source>
</evidence>
<feature type="domain" description="Histidine kinase" evidence="15">
    <location>
        <begin position="241"/>
        <end position="457"/>
    </location>
</feature>
<dbReference type="SMART" id="SM00387">
    <property type="entry name" value="HATPase_c"/>
    <property type="match status" value="1"/>
</dbReference>
<dbReference type="STRING" id="199441.BkAM31D_24025"/>
<dbReference type="FunFam" id="1.10.287.130:FF:000001">
    <property type="entry name" value="Two-component sensor histidine kinase"/>
    <property type="match status" value="1"/>
</dbReference>
<evidence type="ECO:0000256" key="8">
    <source>
        <dbReference type="ARBA" id="ARBA00022741"/>
    </source>
</evidence>
<dbReference type="PANTHER" id="PTHR45528">
    <property type="entry name" value="SENSOR HISTIDINE KINASE CPXA"/>
    <property type="match status" value="1"/>
</dbReference>
<organism evidence="17 18">
    <name type="scientific">Halalkalibacter krulwichiae</name>
    <dbReference type="NCBI Taxonomy" id="199441"/>
    <lineage>
        <taxon>Bacteria</taxon>
        <taxon>Bacillati</taxon>
        <taxon>Bacillota</taxon>
        <taxon>Bacilli</taxon>
        <taxon>Bacillales</taxon>
        <taxon>Bacillaceae</taxon>
        <taxon>Halalkalibacter</taxon>
    </lineage>
</organism>
<dbReference type="EMBL" id="CP020814">
    <property type="protein sequence ID" value="ARK32674.1"/>
    <property type="molecule type" value="Genomic_DNA"/>
</dbReference>
<evidence type="ECO:0000256" key="10">
    <source>
        <dbReference type="ARBA" id="ARBA00022840"/>
    </source>
</evidence>
<dbReference type="InterPro" id="IPR005467">
    <property type="entry name" value="His_kinase_dom"/>
</dbReference>
<evidence type="ECO:0000256" key="4">
    <source>
        <dbReference type="ARBA" id="ARBA00022475"/>
    </source>
</evidence>
<dbReference type="Proteomes" id="UP000193006">
    <property type="component" value="Chromosome"/>
</dbReference>
<dbReference type="InterPro" id="IPR036890">
    <property type="entry name" value="HATPase_C_sf"/>
</dbReference>
<evidence type="ECO:0000256" key="13">
    <source>
        <dbReference type="ARBA" id="ARBA00023136"/>
    </source>
</evidence>
<dbReference type="SUPFAM" id="SSF55874">
    <property type="entry name" value="ATPase domain of HSP90 chaperone/DNA topoisomerase II/histidine kinase"/>
    <property type="match status" value="1"/>
</dbReference>
<dbReference type="PROSITE" id="PS50885">
    <property type="entry name" value="HAMP"/>
    <property type="match status" value="1"/>
</dbReference>
<reference evidence="17 18" key="1">
    <citation type="submission" date="2017-04" db="EMBL/GenBank/DDBJ databases">
        <title>Bacillus krulwichiae AM31D Genome sequencing and assembly.</title>
        <authorList>
            <person name="Krulwich T.A."/>
            <person name="Anastor L."/>
            <person name="Ehrlich R."/>
            <person name="Ehrlich G.D."/>
            <person name="Janto B."/>
        </authorList>
    </citation>
    <scope>NUCLEOTIDE SEQUENCE [LARGE SCALE GENOMIC DNA]</scope>
    <source>
        <strain evidence="17 18">AM31D</strain>
    </source>
</reference>
<dbReference type="PRINTS" id="PR00344">
    <property type="entry name" value="BCTRLSENSOR"/>
</dbReference>
<name>A0A1X9MIP8_9BACI</name>
<keyword evidence="9" id="KW-0418">Kinase</keyword>
<dbReference type="KEGG" id="bkw:BkAM31D_24025"/>
<accession>A0A1X9MIP8</accession>
<keyword evidence="5" id="KW-0597">Phosphoprotein</keyword>
<protein>
    <recommendedName>
        <fullName evidence="3">histidine kinase</fullName>
        <ecNumber evidence="3">2.7.13.3</ecNumber>
    </recommendedName>
</protein>
<dbReference type="SMART" id="SM00304">
    <property type="entry name" value="HAMP"/>
    <property type="match status" value="1"/>
</dbReference>
<dbReference type="EC" id="2.7.13.3" evidence="3"/>
<dbReference type="GO" id="GO:0005886">
    <property type="term" value="C:plasma membrane"/>
    <property type="evidence" value="ECO:0007669"/>
    <property type="project" value="UniProtKB-SubCell"/>
</dbReference>
<dbReference type="Gene3D" id="1.10.287.130">
    <property type="match status" value="1"/>
</dbReference>
<evidence type="ECO:0000256" key="11">
    <source>
        <dbReference type="ARBA" id="ARBA00022989"/>
    </source>
</evidence>
<dbReference type="Gene3D" id="3.30.565.10">
    <property type="entry name" value="Histidine kinase-like ATPase, C-terminal domain"/>
    <property type="match status" value="1"/>
</dbReference>
<dbReference type="Pfam" id="PF00512">
    <property type="entry name" value="HisKA"/>
    <property type="match status" value="1"/>
</dbReference>
<evidence type="ECO:0000256" key="5">
    <source>
        <dbReference type="ARBA" id="ARBA00022553"/>
    </source>
</evidence>
<dbReference type="Gene3D" id="6.10.340.10">
    <property type="match status" value="1"/>
</dbReference>
<feature type="domain" description="HAMP" evidence="16">
    <location>
        <begin position="181"/>
        <end position="233"/>
    </location>
</feature>
<evidence type="ECO:0000256" key="6">
    <source>
        <dbReference type="ARBA" id="ARBA00022679"/>
    </source>
</evidence>
<dbReference type="GO" id="GO:0005524">
    <property type="term" value="F:ATP binding"/>
    <property type="evidence" value="ECO:0007669"/>
    <property type="project" value="UniProtKB-KW"/>
</dbReference>
<evidence type="ECO:0000313" key="18">
    <source>
        <dbReference type="Proteomes" id="UP000193006"/>
    </source>
</evidence>
<dbReference type="SMART" id="SM00388">
    <property type="entry name" value="HisKA"/>
    <property type="match status" value="1"/>
</dbReference>
<keyword evidence="13 14" id="KW-0472">Membrane</keyword>
<dbReference type="Pfam" id="PF00672">
    <property type="entry name" value="HAMP"/>
    <property type="match status" value="1"/>
</dbReference>
<dbReference type="AlphaFoldDB" id="A0A1X9MIP8"/>
<evidence type="ECO:0000259" key="15">
    <source>
        <dbReference type="PROSITE" id="PS50109"/>
    </source>
</evidence>
<evidence type="ECO:0000256" key="3">
    <source>
        <dbReference type="ARBA" id="ARBA00012438"/>
    </source>
</evidence>
<dbReference type="FunFam" id="3.30.565.10:FF:000006">
    <property type="entry name" value="Sensor histidine kinase WalK"/>
    <property type="match status" value="1"/>
</dbReference>
<keyword evidence="18" id="KW-1185">Reference proteome</keyword>
<evidence type="ECO:0000256" key="1">
    <source>
        <dbReference type="ARBA" id="ARBA00000085"/>
    </source>
</evidence>
<feature type="transmembrane region" description="Helical" evidence="14">
    <location>
        <begin position="7"/>
        <end position="29"/>
    </location>
</feature>
<keyword evidence="4" id="KW-1003">Cell membrane</keyword>
<proteinExistence type="predicted"/>
<dbReference type="CDD" id="cd00082">
    <property type="entry name" value="HisKA"/>
    <property type="match status" value="1"/>
</dbReference>
<dbReference type="InterPro" id="IPR003661">
    <property type="entry name" value="HisK_dim/P_dom"/>
</dbReference>
<keyword evidence="6 17" id="KW-0808">Transferase</keyword>
<evidence type="ECO:0000256" key="9">
    <source>
        <dbReference type="ARBA" id="ARBA00022777"/>
    </source>
</evidence>
<feature type="transmembrane region" description="Helical" evidence="14">
    <location>
        <begin position="157"/>
        <end position="179"/>
    </location>
</feature>
<evidence type="ECO:0000256" key="2">
    <source>
        <dbReference type="ARBA" id="ARBA00004651"/>
    </source>
</evidence>
<dbReference type="PROSITE" id="PS50109">
    <property type="entry name" value="HIS_KIN"/>
    <property type="match status" value="1"/>
</dbReference>
<evidence type="ECO:0000256" key="7">
    <source>
        <dbReference type="ARBA" id="ARBA00022692"/>
    </source>
</evidence>
<gene>
    <name evidence="17" type="primary">phoR_4</name>
    <name evidence="17" type="ORF">BkAM31D_24025</name>
</gene>
<dbReference type="InterPro" id="IPR003660">
    <property type="entry name" value="HAMP_dom"/>
</dbReference>
<dbReference type="Pfam" id="PF02518">
    <property type="entry name" value="HATPase_c"/>
    <property type="match status" value="1"/>
</dbReference>
<sequence length="458" mass="52562">MKISTKLALTVFAATTFVIILMSTSFYTLSKNFYKEQLQLDIESRLEGHREAIESHLAEETFLHIVLMERQREENAFVIFDPNLNVLLQSQQVEDRQLESYRDWLRETTEKSEYIETIAGHIPHIWSFEPFYQQQELLGYLFIDQDTGSFEEASSRMMMLTLVTALLTLLLAGMLAFFFSRKITRPLRAAAKETRKIAKGDFDVRLDTKGNDELAGLTEHISSMAIQLKQYRDTQQQFLTNVSHDLRTPLTYIKAYAALLKDQPLDQTTVQSQAEIIHQEAVRMEGLVRDLFELMKLEEGKIPLQLEETELVEFISNLTDRVRVELDQKMITVEVNANQPEIWTEIDVEKIARSLINLLSNAVRHTEEKGAIEIQIEQKQKTVTIAVSDTGEGIPPEDLPYIWNRFYRADKSRNSNSGGSGIGLAITKQLIELHKGKIDVSSTQQGTTFFIELPLPKR</sequence>
<evidence type="ECO:0000256" key="14">
    <source>
        <dbReference type="SAM" id="Phobius"/>
    </source>
</evidence>
<dbReference type="InterPro" id="IPR036097">
    <property type="entry name" value="HisK_dim/P_sf"/>
</dbReference>
<dbReference type="GO" id="GO:0000155">
    <property type="term" value="F:phosphorelay sensor kinase activity"/>
    <property type="evidence" value="ECO:0007669"/>
    <property type="project" value="InterPro"/>
</dbReference>
<dbReference type="InterPro" id="IPR004358">
    <property type="entry name" value="Sig_transdc_His_kin-like_C"/>
</dbReference>
<keyword evidence="10" id="KW-0067">ATP-binding</keyword>
<comment type="subcellular location">
    <subcellularLocation>
        <location evidence="2">Cell membrane</location>
        <topology evidence="2">Multi-pass membrane protein</topology>
    </subcellularLocation>
</comment>
<keyword evidence="7 14" id="KW-0812">Transmembrane</keyword>
<dbReference type="SUPFAM" id="SSF158472">
    <property type="entry name" value="HAMP domain-like"/>
    <property type="match status" value="1"/>
</dbReference>
<keyword evidence="12" id="KW-0902">Two-component regulatory system</keyword>
<comment type="catalytic activity">
    <reaction evidence="1">
        <text>ATP + protein L-histidine = ADP + protein N-phospho-L-histidine.</text>
        <dbReference type="EC" id="2.7.13.3"/>
    </reaction>
</comment>
<dbReference type="CDD" id="cd06225">
    <property type="entry name" value="HAMP"/>
    <property type="match status" value="1"/>
</dbReference>
<evidence type="ECO:0000259" key="16">
    <source>
        <dbReference type="PROSITE" id="PS50885"/>
    </source>
</evidence>